<evidence type="ECO:0000313" key="3">
    <source>
        <dbReference type="Proteomes" id="UP000000321"/>
    </source>
</evidence>
<dbReference type="EMBL" id="AAPJ01000003">
    <property type="protein sequence ID" value="EAS49939.1"/>
    <property type="molecule type" value="Genomic_DNA"/>
</dbReference>
<name>Q1YJ28_AURMS</name>
<feature type="compositionally biased region" description="Polar residues" evidence="1">
    <location>
        <begin position="40"/>
        <end position="50"/>
    </location>
</feature>
<evidence type="ECO:0000313" key="2">
    <source>
        <dbReference type="EMBL" id="EAS49939.1"/>
    </source>
</evidence>
<proteinExistence type="predicted"/>
<dbReference type="Proteomes" id="UP000000321">
    <property type="component" value="Unassembled WGS sequence"/>
</dbReference>
<dbReference type="HOGENOM" id="CLU_854765_0_0_5"/>
<dbReference type="AlphaFoldDB" id="Q1YJ28"/>
<dbReference type="BioCyc" id="AURANTIMONAS:SI859A1_01292-MONOMER"/>
<keyword evidence="3" id="KW-1185">Reference proteome</keyword>
<accession>Q1YJ28</accession>
<comment type="caution">
    <text evidence="2">The sequence shown here is derived from an EMBL/GenBank/DDBJ whole genome shotgun (WGS) entry which is preliminary data.</text>
</comment>
<evidence type="ECO:0000256" key="1">
    <source>
        <dbReference type="SAM" id="MobiDB-lite"/>
    </source>
</evidence>
<sequence>MLALKRASEPGPPLVSPETFLPRPAPDHGPRSSCGRGRQQPRSTVGSREAQTGVLPDAASFMNASDAGTSGEKVGGRTPTKGSQGPRIRDNGAARPASFAAPQHVTSAPRSLKRSKDAVEPAALRRWRVRQCVDVDNQVRAGEFRAVEDGGMASTAVDDMDHWRVGRTRGQGCEGRRRLGGAITHRDGQPVRSVQVCDRGDTHREEGDPIAHRRDVHPLLHRAQKRLLRNARRTADRGCEADHEYLVLKPVQTHRRSVGSGPIQRWRKASIGMLEGGLPLGHEFVDRGVGTMRGSASNGREHQRQDENDTFRYPPSKPSADCHRL</sequence>
<feature type="region of interest" description="Disordered" evidence="1">
    <location>
        <begin position="1"/>
        <end position="121"/>
    </location>
</feature>
<feature type="compositionally biased region" description="Basic and acidic residues" evidence="1">
    <location>
        <begin position="299"/>
        <end position="310"/>
    </location>
</feature>
<gene>
    <name evidence="2" type="ORF">SI859A1_01292</name>
</gene>
<feature type="region of interest" description="Disordered" evidence="1">
    <location>
        <begin position="289"/>
        <end position="325"/>
    </location>
</feature>
<organism evidence="2 3">
    <name type="scientific">Aurantimonas manganoxydans (strain ATCC BAA-1229 / DSM 21871 / SI85-9A1)</name>
    <dbReference type="NCBI Taxonomy" id="287752"/>
    <lineage>
        <taxon>Bacteria</taxon>
        <taxon>Pseudomonadati</taxon>
        <taxon>Pseudomonadota</taxon>
        <taxon>Alphaproteobacteria</taxon>
        <taxon>Hyphomicrobiales</taxon>
        <taxon>Aurantimonadaceae</taxon>
        <taxon>Aurantimonas</taxon>
    </lineage>
</organism>
<reference evidence="2 3" key="1">
    <citation type="journal article" date="2008" name="Appl. Environ. Microbiol.">
        <title>Genomic insights into Mn(II) oxidation by the marine alphaproteobacterium Aurantimonas sp. strain SI85-9A1.</title>
        <authorList>
            <person name="Dick G.J."/>
            <person name="Podell S."/>
            <person name="Johnson H.A."/>
            <person name="Rivera-Espinoza Y."/>
            <person name="Bernier-Latmani R."/>
            <person name="McCarthy J.K."/>
            <person name="Torpey J.W."/>
            <person name="Clement B.G."/>
            <person name="Gaasterland T."/>
            <person name="Tebo B.M."/>
        </authorList>
    </citation>
    <scope>NUCLEOTIDE SEQUENCE [LARGE SCALE GENOMIC DNA]</scope>
    <source>
        <strain evidence="2 3">SI85-9A1</strain>
    </source>
</reference>
<protein>
    <submittedName>
        <fullName evidence="2">Uncharacterized protein</fullName>
    </submittedName>
</protein>